<keyword evidence="5 8" id="KW-0406">Ion transport</keyword>
<keyword evidence="7 8" id="KW-0407">Ion channel</keyword>
<dbReference type="GO" id="GO:0022841">
    <property type="term" value="F:potassium ion leak channel activity"/>
    <property type="evidence" value="ECO:0007669"/>
    <property type="project" value="TreeGrafter"/>
</dbReference>
<dbReference type="EMBL" id="KN847541">
    <property type="protein sequence ID" value="KIW04371.1"/>
    <property type="molecule type" value="Genomic_DNA"/>
</dbReference>
<comment type="similarity">
    <text evidence="8">Belongs to the two pore domain potassium channel (TC 1.A.1.8) family.</text>
</comment>
<dbReference type="OrthoDB" id="297496at2759"/>
<dbReference type="SUPFAM" id="SSF81324">
    <property type="entry name" value="Voltage-gated potassium channels"/>
    <property type="match status" value="2"/>
</dbReference>
<feature type="transmembrane region" description="Helical" evidence="10">
    <location>
        <begin position="290"/>
        <end position="310"/>
    </location>
</feature>
<sequence>MPQSLVHEFLEQRASGTKLGAALKAAAFQAKPPDIELGQVEDSKPKFKLWKVHMRGLADDDPVDWWFASTGIPILAATLGPLANVLSIGALVTYWRIDLADEANPGRLLSPLQGVYIKDPTWCYAVNLTSLVLGFIGNLFLLLNFTQQLRYLIALPLTVVMWFIACGMLIGDLSAMKVYAPPEPPYEQFSGGFWYGVAAACMYLLLATLLLVNMVGYIRGHYPQHFHLTEEQRTLIVQTMMFFLWLAGGAGVYSRLEKWHYIDALYYCDVTILTVGFGDLYPLTNAGRAILIPYSVGGIITLGLVIQAIYKSVQELGEKNIIRHHFEQQRERAKDRTVRSSLEMQRREIEIELANERAMAKQAARPSARSTGTAKHYKSVLERQNSMSSFKAGGTPSLALSRQSSMLKKSKRIVLLKEEKERFEAMRNIQRKAKTWRLWYRLVVSLTVFGSLWCIGAVFFWVAEKGLTGQTYWETIYFCWVALLSIGYGDFAPKTGSGRCFFIIWSLLAVPTMTVLAGDLSSTVVEAFNHGSNRLADLTVMPQNGLWRTVINKRSPLLLFAPKWLRPATEADRSQTKQESKDSNMNGDGTTQDPGRLYRTSTTQSEKDEEYAAGTRKAEIVDLVDQQERDAFSHPDATALARQLALAIRRTAHDLMMEKPRKYTYEEWVEFTRLIRFSAVGGPAEGLREEEEGMIEWDWIGADSPMMNETSESQFVLERLIESLVRYLKRNRPTKEFSETLKERGEEALKLKGGSAPDEDDDSVILPRSSANSVDTRSVRSWTGSALSIGGGQGATSIGALQPLHEHEDEHIHAGPHRTTRYREVTKEEVN</sequence>
<dbReference type="PRINTS" id="PR01333">
    <property type="entry name" value="2POREKCHANEL"/>
</dbReference>
<accession>A0A0D1XP75</accession>
<name>A0A0D1XP75_9PEZI</name>
<dbReference type="GeneID" id="27312628"/>
<dbReference type="GO" id="GO:0005886">
    <property type="term" value="C:plasma membrane"/>
    <property type="evidence" value="ECO:0007669"/>
    <property type="project" value="TreeGrafter"/>
</dbReference>
<evidence type="ECO:0000256" key="7">
    <source>
        <dbReference type="ARBA" id="ARBA00023303"/>
    </source>
</evidence>
<dbReference type="RefSeq" id="XP_016214240.1">
    <property type="nucleotide sequence ID" value="XM_016358038.1"/>
</dbReference>
<dbReference type="AlphaFoldDB" id="A0A0D1XP75"/>
<keyword evidence="3 8" id="KW-0812">Transmembrane</keyword>
<dbReference type="GO" id="GO:0030322">
    <property type="term" value="P:stabilization of membrane potential"/>
    <property type="evidence" value="ECO:0007669"/>
    <property type="project" value="TreeGrafter"/>
</dbReference>
<feature type="transmembrane region" description="Helical" evidence="10">
    <location>
        <begin position="438"/>
        <end position="463"/>
    </location>
</feature>
<evidence type="ECO:0000256" key="8">
    <source>
        <dbReference type="RuleBase" id="RU003857"/>
    </source>
</evidence>
<feature type="domain" description="Potassium channel" evidence="11">
    <location>
        <begin position="451"/>
        <end position="525"/>
    </location>
</feature>
<dbReference type="InterPro" id="IPR003280">
    <property type="entry name" value="2pore_dom_K_chnl"/>
</dbReference>
<dbReference type="STRING" id="253628.A0A0D1XP75"/>
<keyword evidence="2 8" id="KW-0813">Transport</keyword>
<reference evidence="12 13" key="1">
    <citation type="submission" date="2015-01" db="EMBL/GenBank/DDBJ databases">
        <title>The Genome Sequence of Ochroconis gallopava CBS43764.</title>
        <authorList>
            <consortium name="The Broad Institute Genomics Platform"/>
            <person name="Cuomo C."/>
            <person name="de Hoog S."/>
            <person name="Gorbushina A."/>
            <person name="Stielow B."/>
            <person name="Teixiera M."/>
            <person name="Abouelleil A."/>
            <person name="Chapman S.B."/>
            <person name="Priest M."/>
            <person name="Young S.K."/>
            <person name="Wortman J."/>
            <person name="Nusbaum C."/>
            <person name="Birren B."/>
        </authorList>
    </citation>
    <scope>NUCLEOTIDE SEQUENCE [LARGE SCALE GENOMIC DNA]</scope>
    <source>
        <strain evidence="12 13">CBS 43764</strain>
    </source>
</reference>
<dbReference type="InterPro" id="IPR013099">
    <property type="entry name" value="K_chnl_dom"/>
</dbReference>
<feature type="compositionally biased region" description="Basic and acidic residues" evidence="9">
    <location>
        <begin position="569"/>
        <end position="582"/>
    </location>
</feature>
<dbReference type="HOGENOM" id="CLU_013394_1_0_1"/>
<feature type="compositionally biased region" description="Polar residues" evidence="9">
    <location>
        <begin position="583"/>
        <end position="604"/>
    </location>
</feature>
<proteinExistence type="inferred from homology"/>
<evidence type="ECO:0000256" key="2">
    <source>
        <dbReference type="ARBA" id="ARBA00022448"/>
    </source>
</evidence>
<feature type="transmembrane region" description="Helical" evidence="10">
    <location>
        <begin position="235"/>
        <end position="253"/>
    </location>
</feature>
<feature type="transmembrane region" description="Helical" evidence="10">
    <location>
        <begin position="500"/>
        <end position="518"/>
    </location>
</feature>
<keyword evidence="13" id="KW-1185">Reference proteome</keyword>
<dbReference type="VEuPathDB" id="FungiDB:PV09_04655"/>
<feature type="region of interest" description="Disordered" evidence="9">
    <location>
        <begin position="807"/>
        <end position="831"/>
    </location>
</feature>
<keyword evidence="4 10" id="KW-1133">Transmembrane helix</keyword>
<feature type="transmembrane region" description="Helical" evidence="10">
    <location>
        <begin position="475"/>
        <end position="493"/>
    </location>
</feature>
<evidence type="ECO:0000256" key="5">
    <source>
        <dbReference type="ARBA" id="ARBA00023065"/>
    </source>
</evidence>
<evidence type="ECO:0000313" key="13">
    <source>
        <dbReference type="Proteomes" id="UP000053259"/>
    </source>
</evidence>
<evidence type="ECO:0000313" key="12">
    <source>
        <dbReference type="EMBL" id="KIW04371.1"/>
    </source>
</evidence>
<gene>
    <name evidence="12" type="ORF">PV09_04655</name>
</gene>
<feature type="domain" description="Potassium channel" evidence="11">
    <location>
        <begin position="241"/>
        <end position="312"/>
    </location>
</feature>
<dbReference type="InParanoid" id="A0A0D1XP75"/>
<dbReference type="PANTHER" id="PTHR11003">
    <property type="entry name" value="POTASSIUM CHANNEL, SUBFAMILY K"/>
    <property type="match status" value="1"/>
</dbReference>
<feature type="transmembrane region" description="Helical" evidence="10">
    <location>
        <begin position="149"/>
        <end position="171"/>
    </location>
</feature>
<evidence type="ECO:0000256" key="10">
    <source>
        <dbReference type="SAM" id="Phobius"/>
    </source>
</evidence>
<dbReference type="Gene3D" id="1.10.287.70">
    <property type="match status" value="2"/>
</dbReference>
<evidence type="ECO:0000256" key="9">
    <source>
        <dbReference type="SAM" id="MobiDB-lite"/>
    </source>
</evidence>
<protein>
    <recommendedName>
        <fullName evidence="11">Potassium channel domain-containing protein</fullName>
    </recommendedName>
</protein>
<evidence type="ECO:0000256" key="1">
    <source>
        <dbReference type="ARBA" id="ARBA00004141"/>
    </source>
</evidence>
<feature type="region of interest" description="Disordered" evidence="9">
    <location>
        <begin position="569"/>
        <end position="615"/>
    </location>
</feature>
<dbReference type="FunCoup" id="A0A0D1XP75">
    <property type="interactions" value="10"/>
</dbReference>
<dbReference type="Proteomes" id="UP000053259">
    <property type="component" value="Unassembled WGS sequence"/>
</dbReference>
<dbReference type="Pfam" id="PF07885">
    <property type="entry name" value="Ion_trans_2"/>
    <property type="match status" value="2"/>
</dbReference>
<evidence type="ECO:0000259" key="11">
    <source>
        <dbReference type="Pfam" id="PF07885"/>
    </source>
</evidence>
<feature type="transmembrane region" description="Helical" evidence="10">
    <location>
        <begin position="122"/>
        <end position="143"/>
    </location>
</feature>
<feature type="compositionally biased region" description="Basic and acidic residues" evidence="9">
    <location>
        <begin position="821"/>
        <end position="831"/>
    </location>
</feature>
<evidence type="ECO:0000256" key="4">
    <source>
        <dbReference type="ARBA" id="ARBA00022989"/>
    </source>
</evidence>
<organism evidence="12 13">
    <name type="scientific">Verruconis gallopava</name>
    <dbReference type="NCBI Taxonomy" id="253628"/>
    <lineage>
        <taxon>Eukaryota</taxon>
        <taxon>Fungi</taxon>
        <taxon>Dikarya</taxon>
        <taxon>Ascomycota</taxon>
        <taxon>Pezizomycotina</taxon>
        <taxon>Dothideomycetes</taxon>
        <taxon>Pleosporomycetidae</taxon>
        <taxon>Venturiales</taxon>
        <taxon>Sympoventuriaceae</taxon>
        <taxon>Verruconis</taxon>
    </lineage>
</organism>
<evidence type="ECO:0000256" key="3">
    <source>
        <dbReference type="ARBA" id="ARBA00022692"/>
    </source>
</evidence>
<comment type="subcellular location">
    <subcellularLocation>
        <location evidence="1">Membrane</location>
        <topology evidence="1">Multi-pass membrane protein</topology>
    </subcellularLocation>
</comment>
<keyword evidence="6 10" id="KW-0472">Membrane</keyword>
<dbReference type="PANTHER" id="PTHR11003:SF291">
    <property type="entry name" value="IP11374P"/>
    <property type="match status" value="1"/>
</dbReference>
<feature type="transmembrane region" description="Helical" evidence="10">
    <location>
        <begin position="192"/>
        <end position="215"/>
    </location>
</feature>
<dbReference type="GO" id="GO:0015271">
    <property type="term" value="F:outward rectifier potassium channel activity"/>
    <property type="evidence" value="ECO:0007669"/>
    <property type="project" value="TreeGrafter"/>
</dbReference>
<evidence type="ECO:0000256" key="6">
    <source>
        <dbReference type="ARBA" id="ARBA00023136"/>
    </source>
</evidence>